<evidence type="ECO:0000256" key="3">
    <source>
        <dbReference type="ARBA" id="ARBA00022729"/>
    </source>
</evidence>
<dbReference type="GO" id="GO:0009279">
    <property type="term" value="C:cell outer membrane"/>
    <property type="evidence" value="ECO:0007669"/>
    <property type="project" value="UniProtKB-SubCell"/>
</dbReference>
<name>H2IPA2_RAHAC</name>
<dbReference type="KEGG" id="raq:Rahaq2_2497"/>
<dbReference type="PANTHER" id="PTHR34501:SF2">
    <property type="entry name" value="OUTER MEMBRANE PORIN F-RELATED"/>
    <property type="match status" value="1"/>
</dbReference>
<proteinExistence type="inferred from homology"/>
<reference evidence="7 8" key="1">
    <citation type="journal article" date="2012" name="J. Bacteriol.">
        <title>Complete Genome Sequence of Rahnella aquatilis CIP 78.65.</title>
        <authorList>
            <person name="Martinez R.J."/>
            <person name="Bruce D."/>
            <person name="Detter C."/>
            <person name="Goodwin L.A."/>
            <person name="Han J."/>
            <person name="Han C.S."/>
            <person name="Held B."/>
            <person name="Land M.L."/>
            <person name="Mikhailova N."/>
            <person name="Nolan M."/>
            <person name="Pennacchio L."/>
            <person name="Pitluck S."/>
            <person name="Tapia R."/>
            <person name="Woyke T."/>
            <person name="Sobecky P.A."/>
        </authorList>
    </citation>
    <scope>NUCLEOTIDE SEQUENCE [LARGE SCALE GENOMIC DNA]</scope>
    <source>
        <strain evidence="8">ATCC 33071 / DSM 4594 / JCM 1683 / NBRC 105701 / NCIMB 13365 / CIP 78.65</strain>
    </source>
</reference>
<evidence type="ECO:0000313" key="8">
    <source>
        <dbReference type="Proteomes" id="UP000009010"/>
    </source>
</evidence>
<dbReference type="STRING" id="745277.Rahaq2_2497"/>
<comment type="similarity">
    <text evidence="2">Belongs to the Gram-negative porin family.</text>
</comment>
<sequence length="369" mass="39882">MMKRSVLALAVSLIAVGSTANASEIYNKDGNKLDLYGRVTAKHYFSDDKSSDGDMTYARLGFKGETQINDTLTGYGQWEYNIQANHTESTSTTLNSDGTTSSHGGTEGTKTRLGFAGLKIKDFGSIDYGRNYGVVYDALGFTDMLPEFGGDTANNDNFMVGRSNGLATYRNQDFFGLVTGLNIALQYQGKNENDGRSASKGNGDGYGASIDYEDIAGSGIGAVIAGSSSDRTNAQTSSTIGAGDKASAWATALKYDANQIYLSAMYNETRNLAPIKGGYANKTQGYELVAQYQFENGLRPSIGYVQSKAKDVEGVGDADLVKYFEIGATYYFNKNMYTYVDYMINQIDDNNKLGVSSDDIVAVALTYRF</sequence>
<feature type="chain" id="PRO_5003562693" evidence="6">
    <location>
        <begin position="23"/>
        <end position="369"/>
    </location>
</feature>
<evidence type="ECO:0000256" key="6">
    <source>
        <dbReference type="SAM" id="SignalP"/>
    </source>
</evidence>
<evidence type="ECO:0000256" key="4">
    <source>
        <dbReference type="ARBA" id="ARBA00023136"/>
    </source>
</evidence>
<feature type="signal peptide" evidence="6">
    <location>
        <begin position="1"/>
        <end position="22"/>
    </location>
</feature>
<dbReference type="Proteomes" id="UP000009010">
    <property type="component" value="Chromosome"/>
</dbReference>
<evidence type="ECO:0000313" key="7">
    <source>
        <dbReference type="EMBL" id="AEX52349.1"/>
    </source>
</evidence>
<evidence type="ECO:0000256" key="1">
    <source>
        <dbReference type="ARBA" id="ARBA00004571"/>
    </source>
</evidence>
<protein>
    <submittedName>
        <fullName evidence="7">Outer membrane protein (Porin)</fullName>
    </submittedName>
</protein>
<dbReference type="InterPro" id="IPR033900">
    <property type="entry name" value="Gram_neg_porin_domain"/>
</dbReference>
<keyword evidence="8" id="KW-1185">Reference proteome</keyword>
<keyword evidence="4" id="KW-0472">Membrane</keyword>
<dbReference type="GO" id="GO:0015288">
    <property type="term" value="F:porin activity"/>
    <property type="evidence" value="ECO:0007669"/>
    <property type="project" value="InterPro"/>
</dbReference>
<evidence type="ECO:0000256" key="2">
    <source>
        <dbReference type="ARBA" id="ARBA00007539"/>
    </source>
</evidence>
<gene>
    <name evidence="7" type="ordered locus">Rahaq2_2497</name>
</gene>
<dbReference type="eggNOG" id="COG3203">
    <property type="taxonomic scope" value="Bacteria"/>
</dbReference>
<feature type="region of interest" description="Disordered" evidence="5">
    <location>
        <begin position="89"/>
        <end position="108"/>
    </location>
</feature>
<dbReference type="InterPro" id="IPR001897">
    <property type="entry name" value="Porin_gammaproteobac"/>
</dbReference>
<dbReference type="PANTHER" id="PTHR34501">
    <property type="entry name" value="PROTEIN YDDL-RELATED"/>
    <property type="match status" value="1"/>
</dbReference>
<dbReference type="CDD" id="cd00342">
    <property type="entry name" value="gram_neg_porins"/>
    <property type="match status" value="1"/>
</dbReference>
<dbReference type="HOGENOM" id="CLU_058202_0_0_6"/>
<dbReference type="PRINTS" id="PR00182">
    <property type="entry name" value="ECOLNEIPORIN"/>
</dbReference>
<dbReference type="InterPro" id="IPR001702">
    <property type="entry name" value="Porin_Gram-ve"/>
</dbReference>
<dbReference type="RefSeq" id="WP_015697507.1">
    <property type="nucleotide sequence ID" value="NC_016818.1"/>
</dbReference>
<dbReference type="InterPro" id="IPR023614">
    <property type="entry name" value="Porin_dom_sf"/>
</dbReference>
<reference evidence="8" key="2">
    <citation type="submission" date="2012-01" db="EMBL/GenBank/DDBJ databases">
        <title>Complete sequence of chromosome of Rahnella aquatilis CIP 78.65.</title>
        <authorList>
            <person name="Lucas S."/>
            <person name="Han J."/>
            <person name="Lapidus A."/>
            <person name="Cheng J.-F."/>
            <person name="Goodwin L."/>
            <person name="Pitluck S."/>
            <person name="Peters L."/>
            <person name="Ovchinnikova G."/>
            <person name="Held B."/>
            <person name="Detter J.C."/>
            <person name="Han C."/>
            <person name="Tapia R."/>
            <person name="Land M."/>
            <person name="Hauser L."/>
            <person name="Kyrpides N."/>
            <person name="Ivanova N."/>
            <person name="Pagani I."/>
            <person name="Sobecky P."/>
            <person name="Martinez R."/>
            <person name="Woyke T."/>
        </authorList>
    </citation>
    <scope>NUCLEOTIDE SEQUENCE [LARGE SCALE GENOMIC DNA]</scope>
    <source>
        <strain evidence="8">ATCC 33071 / DSM 4594 / JCM 1683 / NBRC 105701 / NCIMB 13365 / CIP 78.65</strain>
    </source>
</reference>
<dbReference type="Pfam" id="PF00267">
    <property type="entry name" value="Porin_1"/>
    <property type="match status" value="1"/>
</dbReference>
<evidence type="ECO:0000256" key="5">
    <source>
        <dbReference type="SAM" id="MobiDB-lite"/>
    </source>
</evidence>
<dbReference type="PATRIC" id="fig|745277.3.peg.2408"/>
<dbReference type="Gene3D" id="2.40.160.10">
    <property type="entry name" value="Porin"/>
    <property type="match status" value="1"/>
</dbReference>
<accession>H2IPA2</accession>
<dbReference type="InterPro" id="IPR050298">
    <property type="entry name" value="Gram-neg_bact_OMP"/>
</dbReference>
<dbReference type="SUPFAM" id="SSF56935">
    <property type="entry name" value="Porins"/>
    <property type="match status" value="1"/>
</dbReference>
<dbReference type="GO" id="GO:0034220">
    <property type="term" value="P:monoatomic ion transmembrane transport"/>
    <property type="evidence" value="ECO:0007669"/>
    <property type="project" value="InterPro"/>
</dbReference>
<organism evidence="7 8">
    <name type="scientific">Rahnella aquatilis (strain ATCC 33071 / DSM 4594 / JCM 1683 / NBRC 105701 / NCIMB 13365 / CIP 78.65)</name>
    <dbReference type="NCBI Taxonomy" id="745277"/>
    <lineage>
        <taxon>Bacteria</taxon>
        <taxon>Pseudomonadati</taxon>
        <taxon>Pseudomonadota</taxon>
        <taxon>Gammaproteobacteria</taxon>
        <taxon>Enterobacterales</taxon>
        <taxon>Yersiniaceae</taxon>
        <taxon>Rahnella</taxon>
    </lineage>
</organism>
<dbReference type="PRINTS" id="PR00183">
    <property type="entry name" value="ECOLIPORIN"/>
</dbReference>
<keyword evidence="3 6" id="KW-0732">Signal</keyword>
<dbReference type="EMBL" id="CP003244">
    <property type="protein sequence ID" value="AEX52349.1"/>
    <property type="molecule type" value="Genomic_DNA"/>
</dbReference>
<comment type="subcellular location">
    <subcellularLocation>
        <location evidence="1">Cell outer membrane</location>
        <topology evidence="1">Multi-pass membrane protein</topology>
    </subcellularLocation>
</comment>
<dbReference type="AlphaFoldDB" id="H2IPA2"/>